<feature type="transmembrane region" description="Helical" evidence="1">
    <location>
        <begin position="347"/>
        <end position="366"/>
    </location>
</feature>
<feature type="transmembrane region" description="Helical" evidence="1">
    <location>
        <begin position="166"/>
        <end position="183"/>
    </location>
</feature>
<evidence type="ECO:0000313" key="3">
    <source>
        <dbReference type="Proteomes" id="UP000679722"/>
    </source>
</evidence>
<name>A0ABS5HFP2_9GAMM</name>
<proteinExistence type="predicted"/>
<comment type="caution">
    <text evidence="2">The sequence shown here is derived from an EMBL/GenBank/DDBJ whole genome shotgun (WGS) entry which is preliminary data.</text>
</comment>
<gene>
    <name evidence="2" type="ORF">J9B83_15230</name>
</gene>
<feature type="transmembrane region" description="Helical" evidence="1">
    <location>
        <begin position="59"/>
        <end position="78"/>
    </location>
</feature>
<keyword evidence="1" id="KW-0472">Membrane</keyword>
<feature type="transmembrane region" description="Helical" evidence="1">
    <location>
        <begin position="125"/>
        <end position="145"/>
    </location>
</feature>
<reference evidence="3" key="1">
    <citation type="submission" date="2023-07" db="EMBL/GenBank/DDBJ databases">
        <title>Marinomonas vulgaris A79, complete genome.</title>
        <authorList>
            <person name="Ying J.-J."/>
        </authorList>
    </citation>
    <scope>NUCLEOTIDE SEQUENCE [LARGE SCALE GENOMIC DNA]</scope>
    <source>
        <strain evidence="3">A79</strain>
    </source>
</reference>
<feature type="transmembrane region" description="Helical" evidence="1">
    <location>
        <begin position="305"/>
        <end position="327"/>
    </location>
</feature>
<keyword evidence="1" id="KW-0812">Transmembrane</keyword>
<feature type="transmembrane region" description="Helical" evidence="1">
    <location>
        <begin position="189"/>
        <end position="207"/>
    </location>
</feature>
<evidence type="ECO:0000256" key="1">
    <source>
        <dbReference type="SAM" id="Phobius"/>
    </source>
</evidence>
<dbReference type="Proteomes" id="UP000679722">
    <property type="component" value="Unassembled WGS sequence"/>
</dbReference>
<keyword evidence="3" id="KW-1185">Reference proteome</keyword>
<feature type="transmembrane region" description="Helical" evidence="1">
    <location>
        <begin position="233"/>
        <end position="254"/>
    </location>
</feature>
<sequence>MVALIVALRSGSQFDFFTLIEGNLGIVAMLTGVSLLGLLPDSVKKSPSATSTKGVVHTWLSVHLLGAVINMSAIFLVGDKLQRQCTHLSMPQYSVLVRGLTSAGLWSPFFASLAVALSIAPEAQFHHLAMLGVPMALCSCLITLWEFKRKDYLSDFTGFPIALHSLRFPVFLACLVMFFHYWVLPDTPILAIVTLLSPLSVIVLLTLKHGINRTTQQLKNHTHIRLPNMANEIALFLSAGFLSKTIGLALMGTFGDNWAFFDHFGLMEGIACFVAICIMSLLGLHPIVGISLMSSLVPATSVDNTLLAFVSLSAWGVGTAISPLSGINLSIAGKYSVDNFKLARSNWLYGTLMALVVTLSMTILTLI</sequence>
<dbReference type="RefSeq" id="WP_211537660.1">
    <property type="nucleotide sequence ID" value="NZ_JAGSSV010000039.1"/>
</dbReference>
<keyword evidence="1" id="KW-1133">Transmembrane helix</keyword>
<dbReference type="EMBL" id="JAGSSV010000039">
    <property type="protein sequence ID" value="MBR7890253.1"/>
    <property type="molecule type" value="Genomic_DNA"/>
</dbReference>
<feature type="transmembrane region" description="Helical" evidence="1">
    <location>
        <begin position="266"/>
        <end position="293"/>
    </location>
</feature>
<feature type="transmembrane region" description="Helical" evidence="1">
    <location>
        <begin position="16"/>
        <end position="39"/>
    </location>
</feature>
<organism evidence="2 3">
    <name type="scientific">Marinomonas vulgaris</name>
    <dbReference type="NCBI Taxonomy" id="2823372"/>
    <lineage>
        <taxon>Bacteria</taxon>
        <taxon>Pseudomonadati</taxon>
        <taxon>Pseudomonadota</taxon>
        <taxon>Gammaproteobacteria</taxon>
        <taxon>Oceanospirillales</taxon>
        <taxon>Oceanospirillaceae</taxon>
        <taxon>Marinomonas</taxon>
    </lineage>
</organism>
<protein>
    <submittedName>
        <fullName evidence="2">Uncharacterized protein</fullName>
    </submittedName>
</protein>
<evidence type="ECO:0000313" key="2">
    <source>
        <dbReference type="EMBL" id="MBR7890253.1"/>
    </source>
</evidence>
<feature type="transmembrane region" description="Helical" evidence="1">
    <location>
        <begin position="99"/>
        <end position="119"/>
    </location>
</feature>
<accession>A0ABS5HFP2</accession>